<evidence type="ECO:0000313" key="2">
    <source>
        <dbReference type="Proteomes" id="UP000233837"/>
    </source>
</evidence>
<evidence type="ECO:0000313" key="1">
    <source>
        <dbReference type="EMBL" id="PKU60843.1"/>
    </source>
</evidence>
<dbReference type="AlphaFoldDB" id="A0A2I0VBR3"/>
<dbReference type="PANTHER" id="PTHR43640:SF1">
    <property type="entry name" value="THIOREDOXIN-DEPENDENT PEROXIREDOXIN"/>
    <property type="match status" value="1"/>
</dbReference>
<name>A0A2I0VBR3_9ASPA</name>
<dbReference type="PANTHER" id="PTHR43640">
    <property type="entry name" value="OS07G0260300 PROTEIN"/>
    <property type="match status" value="1"/>
</dbReference>
<sequence>MIAVPASRNFSPAAAFFRSSGELFLPRTKFMPGKTPSSIRFSPCTFPRRRLFNLQVRAARAESSVASLGSRAPYFELPEPLTGKVWKLDDFDSYPALLVKCPIYLVCMHSLGQLFGFWSSCFVIRACLATQV</sequence>
<reference evidence="1 2" key="2">
    <citation type="journal article" date="2017" name="Nature">
        <title>The Apostasia genome and the evolution of orchids.</title>
        <authorList>
            <person name="Zhang G.Q."/>
            <person name="Liu K.W."/>
            <person name="Li Z."/>
            <person name="Lohaus R."/>
            <person name="Hsiao Y.Y."/>
            <person name="Niu S.C."/>
            <person name="Wang J.Y."/>
            <person name="Lin Y.C."/>
            <person name="Xu Q."/>
            <person name="Chen L.J."/>
            <person name="Yoshida K."/>
            <person name="Fujiwara S."/>
            <person name="Wang Z.W."/>
            <person name="Zhang Y.Q."/>
            <person name="Mitsuda N."/>
            <person name="Wang M."/>
            <person name="Liu G.H."/>
            <person name="Pecoraro L."/>
            <person name="Huang H.X."/>
            <person name="Xiao X.J."/>
            <person name="Lin M."/>
            <person name="Wu X.Y."/>
            <person name="Wu W.L."/>
            <person name="Chen Y.Y."/>
            <person name="Chang S.B."/>
            <person name="Sakamoto S."/>
            <person name="Ohme-Takagi M."/>
            <person name="Yagi M."/>
            <person name="Zeng S.J."/>
            <person name="Shen C.Y."/>
            <person name="Yeh C.M."/>
            <person name="Luo Y.B."/>
            <person name="Tsai W.C."/>
            <person name="Van de Peer Y."/>
            <person name="Liu Z.J."/>
        </authorList>
    </citation>
    <scope>NUCLEOTIDE SEQUENCE [LARGE SCALE GENOMIC DNA]</scope>
    <source>
        <tissue evidence="1">The whole plant</tissue>
    </source>
</reference>
<dbReference type="STRING" id="906689.A0A2I0VBR3"/>
<dbReference type="InterPro" id="IPR047262">
    <property type="entry name" value="PRX-like1"/>
</dbReference>
<reference evidence="1 2" key="1">
    <citation type="journal article" date="2016" name="Sci. Rep.">
        <title>The Dendrobium catenatum Lindl. genome sequence provides insights into polysaccharide synthase, floral development and adaptive evolution.</title>
        <authorList>
            <person name="Zhang G.Q."/>
            <person name="Xu Q."/>
            <person name="Bian C."/>
            <person name="Tsai W.C."/>
            <person name="Yeh C.M."/>
            <person name="Liu K.W."/>
            <person name="Yoshida K."/>
            <person name="Zhang L.S."/>
            <person name="Chang S.B."/>
            <person name="Chen F."/>
            <person name="Shi Y."/>
            <person name="Su Y.Y."/>
            <person name="Zhang Y.Q."/>
            <person name="Chen L.J."/>
            <person name="Yin Y."/>
            <person name="Lin M."/>
            <person name="Huang H."/>
            <person name="Deng H."/>
            <person name="Wang Z.W."/>
            <person name="Zhu S.L."/>
            <person name="Zhao X."/>
            <person name="Deng C."/>
            <person name="Niu S.C."/>
            <person name="Huang J."/>
            <person name="Wang M."/>
            <person name="Liu G.H."/>
            <person name="Yang H.J."/>
            <person name="Xiao X.J."/>
            <person name="Hsiao Y.Y."/>
            <person name="Wu W.L."/>
            <person name="Chen Y.Y."/>
            <person name="Mitsuda N."/>
            <person name="Ohme-Takagi M."/>
            <person name="Luo Y.B."/>
            <person name="Van de Peer Y."/>
            <person name="Liu Z.J."/>
        </authorList>
    </citation>
    <scope>NUCLEOTIDE SEQUENCE [LARGE SCALE GENOMIC DNA]</scope>
    <source>
        <tissue evidence="1">The whole plant</tissue>
    </source>
</reference>
<gene>
    <name evidence="1" type="ORF">MA16_Dca015387</name>
</gene>
<proteinExistence type="predicted"/>
<dbReference type="Proteomes" id="UP000233837">
    <property type="component" value="Unassembled WGS sequence"/>
</dbReference>
<protein>
    <submittedName>
        <fullName evidence="1">Uncharacterized protein</fullName>
    </submittedName>
</protein>
<keyword evidence="2" id="KW-1185">Reference proteome</keyword>
<accession>A0A2I0VBR3</accession>
<dbReference type="EMBL" id="KZ503875">
    <property type="protein sequence ID" value="PKU60843.1"/>
    <property type="molecule type" value="Genomic_DNA"/>
</dbReference>
<organism evidence="1 2">
    <name type="scientific">Dendrobium catenatum</name>
    <dbReference type="NCBI Taxonomy" id="906689"/>
    <lineage>
        <taxon>Eukaryota</taxon>
        <taxon>Viridiplantae</taxon>
        <taxon>Streptophyta</taxon>
        <taxon>Embryophyta</taxon>
        <taxon>Tracheophyta</taxon>
        <taxon>Spermatophyta</taxon>
        <taxon>Magnoliopsida</taxon>
        <taxon>Liliopsida</taxon>
        <taxon>Asparagales</taxon>
        <taxon>Orchidaceae</taxon>
        <taxon>Epidendroideae</taxon>
        <taxon>Malaxideae</taxon>
        <taxon>Dendrobiinae</taxon>
        <taxon>Dendrobium</taxon>
    </lineage>
</organism>